<dbReference type="AlphaFoldDB" id="A0A7Y0HFB5"/>
<dbReference type="GO" id="GO:0051213">
    <property type="term" value="F:dioxygenase activity"/>
    <property type="evidence" value="ECO:0007669"/>
    <property type="project" value="UniProtKB-KW"/>
</dbReference>
<proteinExistence type="predicted"/>
<keyword evidence="1" id="KW-0560">Oxidoreductase</keyword>
<reference evidence="1 2" key="1">
    <citation type="submission" date="2020-04" db="EMBL/GenBank/DDBJ databases">
        <title>Rhodospirillaceae bacterium KN72 isolated from deep sea.</title>
        <authorList>
            <person name="Zhang D.-C."/>
        </authorList>
    </citation>
    <scope>NUCLEOTIDE SEQUENCE [LARGE SCALE GENOMIC DNA]</scope>
    <source>
        <strain evidence="1 2">KN72</strain>
    </source>
</reference>
<dbReference type="Gene3D" id="3.30.70.1240">
    <property type="entry name" value="DOPA-like domains"/>
    <property type="match status" value="1"/>
</dbReference>
<keyword evidence="1" id="KW-0223">Dioxygenase</keyword>
<dbReference type="PANTHER" id="PTHR36423">
    <property type="entry name" value="AFR070WP"/>
    <property type="match status" value="1"/>
</dbReference>
<dbReference type="RefSeq" id="WP_169624697.1">
    <property type="nucleotide sequence ID" value="NZ_JABBNT010000002.1"/>
</dbReference>
<evidence type="ECO:0000313" key="1">
    <source>
        <dbReference type="EMBL" id="NMM44408.1"/>
    </source>
</evidence>
<dbReference type="InterPro" id="IPR014980">
    <property type="entry name" value="DOPA_dioxygen"/>
</dbReference>
<dbReference type="SUPFAM" id="SSF143410">
    <property type="entry name" value="DOPA-like"/>
    <property type="match status" value="1"/>
</dbReference>
<accession>A0A7Y0HFB5</accession>
<organism evidence="1 2">
    <name type="scientific">Pacificispira spongiicola</name>
    <dbReference type="NCBI Taxonomy" id="2729598"/>
    <lineage>
        <taxon>Bacteria</taxon>
        <taxon>Pseudomonadati</taxon>
        <taxon>Pseudomonadota</taxon>
        <taxon>Alphaproteobacteria</taxon>
        <taxon>Rhodospirillales</taxon>
        <taxon>Rhodospirillaceae</taxon>
        <taxon>Pacificispira</taxon>
    </lineage>
</organism>
<keyword evidence="2" id="KW-1185">Reference proteome</keyword>
<sequence>MTSSGTPIDYHAHVYFDADTVDAARALCESARDRFGLRMGRVHEKEVGPHPMWSCQLTVPTERFGDVIPWLNANRDGLVVFVHPNTGDDLRDHSDLTMWLGRSVPLKLDMFLK</sequence>
<dbReference type="InterPro" id="IPR023389">
    <property type="entry name" value="DOPA-like_sf"/>
</dbReference>
<dbReference type="Proteomes" id="UP000539372">
    <property type="component" value="Unassembled WGS sequence"/>
</dbReference>
<evidence type="ECO:0000313" key="2">
    <source>
        <dbReference type="Proteomes" id="UP000539372"/>
    </source>
</evidence>
<comment type="caution">
    <text evidence="1">The sequence shown here is derived from an EMBL/GenBank/DDBJ whole genome shotgun (WGS) entry which is preliminary data.</text>
</comment>
<protein>
    <submittedName>
        <fullName evidence="1">DOPA 4,5-dioxygenase family protein</fullName>
    </submittedName>
</protein>
<name>A0A7Y0HFB5_9PROT</name>
<gene>
    <name evidence="1" type="ORF">HH303_07950</name>
</gene>
<dbReference type="PANTHER" id="PTHR36423:SF2">
    <property type="entry name" value="AFR070WP"/>
    <property type="match status" value="1"/>
</dbReference>
<dbReference type="Pfam" id="PF08883">
    <property type="entry name" value="DOPA_dioxygen"/>
    <property type="match status" value="1"/>
</dbReference>
<dbReference type="EMBL" id="JABBNT010000002">
    <property type="protein sequence ID" value="NMM44408.1"/>
    <property type="molecule type" value="Genomic_DNA"/>
</dbReference>
<dbReference type="PIRSF" id="PIRSF028139">
    <property type="entry name" value="DOPA-diox_rel_Mll2280"/>
    <property type="match status" value="1"/>
</dbReference>